<proteinExistence type="predicted"/>
<evidence type="ECO:0008006" key="4">
    <source>
        <dbReference type="Google" id="ProtNLM"/>
    </source>
</evidence>
<accession>A0ABX6TNK8</accession>
<sequence>MHTKKIKKSTKGLAGLKEKINQKFLRRNGLVPALIAVGSVVMGSLLISVLLRGCIANRILQINKVIAIKGVVDAIHPGRNNKLMDTLVLSNGYRYQIYPEWRSAISKGDSLIKEKGSLELVVFKKNRQTLVLNFMELAFNRQWKL</sequence>
<reference evidence="2 3" key="1">
    <citation type="submission" date="2020-09" db="EMBL/GenBank/DDBJ databases">
        <title>Pedobacter sp. SW-16 isolated from soil near Yeocheon.</title>
        <authorList>
            <person name="Im H.S."/>
            <person name="Joung Y."/>
            <person name="Lee S.-S."/>
        </authorList>
    </citation>
    <scope>NUCLEOTIDE SEQUENCE [LARGE SCALE GENOMIC DNA]</scope>
    <source>
        <strain evidence="2 3">SW-16</strain>
    </source>
</reference>
<organism evidence="2 3">
    <name type="scientific">Pedobacter riviphilus</name>
    <dbReference type="NCBI Taxonomy" id="2766984"/>
    <lineage>
        <taxon>Bacteria</taxon>
        <taxon>Pseudomonadati</taxon>
        <taxon>Bacteroidota</taxon>
        <taxon>Sphingobacteriia</taxon>
        <taxon>Sphingobacteriales</taxon>
        <taxon>Sphingobacteriaceae</taxon>
        <taxon>Pedobacter</taxon>
    </lineage>
</organism>
<dbReference type="Proteomes" id="UP000516439">
    <property type="component" value="Chromosome"/>
</dbReference>
<keyword evidence="1" id="KW-0812">Transmembrane</keyword>
<evidence type="ECO:0000313" key="2">
    <source>
        <dbReference type="EMBL" id="QNR86796.1"/>
    </source>
</evidence>
<evidence type="ECO:0000256" key="1">
    <source>
        <dbReference type="SAM" id="Phobius"/>
    </source>
</evidence>
<keyword evidence="3" id="KW-1185">Reference proteome</keyword>
<feature type="transmembrane region" description="Helical" evidence="1">
    <location>
        <begin position="29"/>
        <end position="51"/>
    </location>
</feature>
<gene>
    <name evidence="2" type="ORF">H9N25_10610</name>
</gene>
<protein>
    <recommendedName>
        <fullName evidence="4">DUF4131 domain-containing protein</fullName>
    </recommendedName>
</protein>
<dbReference type="RefSeq" id="WP_167294725.1">
    <property type="nucleotide sequence ID" value="NZ_CP061171.1"/>
</dbReference>
<keyword evidence="1" id="KW-0472">Membrane</keyword>
<keyword evidence="1" id="KW-1133">Transmembrane helix</keyword>
<evidence type="ECO:0000313" key="3">
    <source>
        <dbReference type="Proteomes" id="UP000516439"/>
    </source>
</evidence>
<name>A0ABX6TNK8_9SPHI</name>
<dbReference type="EMBL" id="CP061171">
    <property type="protein sequence ID" value="QNR86796.1"/>
    <property type="molecule type" value="Genomic_DNA"/>
</dbReference>